<dbReference type="AlphaFoldDB" id="X1V947"/>
<feature type="non-terminal residue" evidence="1">
    <location>
        <position position="59"/>
    </location>
</feature>
<reference evidence="1" key="1">
    <citation type="journal article" date="2014" name="Front. Microbiol.">
        <title>High frequency of phylogenetically diverse reductive dehalogenase-homologous genes in deep subseafloor sedimentary metagenomes.</title>
        <authorList>
            <person name="Kawai M."/>
            <person name="Futagami T."/>
            <person name="Toyoda A."/>
            <person name="Takaki Y."/>
            <person name="Nishi S."/>
            <person name="Hori S."/>
            <person name="Arai W."/>
            <person name="Tsubouchi T."/>
            <person name="Morono Y."/>
            <person name="Uchiyama I."/>
            <person name="Ito T."/>
            <person name="Fujiyama A."/>
            <person name="Inagaki F."/>
            <person name="Takami H."/>
        </authorList>
    </citation>
    <scope>NUCLEOTIDE SEQUENCE</scope>
    <source>
        <strain evidence="1">Expedition CK06-06</strain>
    </source>
</reference>
<dbReference type="EMBL" id="BARW01020079">
    <property type="protein sequence ID" value="GAJ01920.1"/>
    <property type="molecule type" value="Genomic_DNA"/>
</dbReference>
<comment type="caution">
    <text evidence="1">The sequence shown here is derived from an EMBL/GenBank/DDBJ whole genome shotgun (WGS) entry which is preliminary data.</text>
</comment>
<sequence>MPGAYLWGWDSVNGVWKKLLVDPDGSIHVVGYVDELGDIGNVTIAAIADGHLISWSDGL</sequence>
<name>X1V947_9ZZZZ</name>
<organism evidence="1">
    <name type="scientific">marine sediment metagenome</name>
    <dbReference type="NCBI Taxonomy" id="412755"/>
    <lineage>
        <taxon>unclassified sequences</taxon>
        <taxon>metagenomes</taxon>
        <taxon>ecological metagenomes</taxon>
    </lineage>
</organism>
<evidence type="ECO:0000313" key="1">
    <source>
        <dbReference type="EMBL" id="GAJ01920.1"/>
    </source>
</evidence>
<gene>
    <name evidence="1" type="ORF">S12H4_33995</name>
</gene>
<protein>
    <submittedName>
        <fullName evidence="1">Uncharacterized protein</fullName>
    </submittedName>
</protein>
<accession>X1V947</accession>
<proteinExistence type="predicted"/>